<keyword evidence="3" id="KW-1185">Reference proteome</keyword>
<evidence type="ECO:0000259" key="1">
    <source>
        <dbReference type="Pfam" id="PF05168"/>
    </source>
</evidence>
<dbReference type="Proteomes" id="UP000595349">
    <property type="component" value="Chromosome"/>
</dbReference>
<dbReference type="Pfam" id="PF05168">
    <property type="entry name" value="HEPN"/>
    <property type="match status" value="1"/>
</dbReference>
<name>A0A7T6ZAL2_9BACI</name>
<evidence type="ECO:0000313" key="3">
    <source>
        <dbReference type="Proteomes" id="UP000595349"/>
    </source>
</evidence>
<proteinExistence type="predicted"/>
<dbReference type="RefSeq" id="WP_200090111.1">
    <property type="nucleotide sequence ID" value="NZ_CP054706.1"/>
</dbReference>
<dbReference type="EMBL" id="CP054706">
    <property type="protein sequence ID" value="QQK79935.1"/>
    <property type="molecule type" value="Genomic_DNA"/>
</dbReference>
<dbReference type="Gene3D" id="1.20.120.330">
    <property type="entry name" value="Nucleotidyltransferases domain 2"/>
    <property type="match status" value="1"/>
</dbReference>
<dbReference type="InterPro" id="IPR007842">
    <property type="entry name" value="HEPN_dom"/>
</dbReference>
<feature type="domain" description="HEPN" evidence="1">
    <location>
        <begin position="35"/>
        <end position="137"/>
    </location>
</feature>
<dbReference type="KEGG" id="scib:HUG20_08585"/>
<organism evidence="2 3">
    <name type="scientific">Salicibibacter cibi</name>
    <dbReference type="NCBI Taxonomy" id="2743001"/>
    <lineage>
        <taxon>Bacteria</taxon>
        <taxon>Bacillati</taxon>
        <taxon>Bacillota</taxon>
        <taxon>Bacilli</taxon>
        <taxon>Bacillales</taxon>
        <taxon>Bacillaceae</taxon>
        <taxon>Salicibibacter</taxon>
    </lineage>
</organism>
<sequence>MEDENRSIAYLKMDENPSTELKSYEDYLRWSENCLNEANAYFEVSSRCKDMFLSEYKNAFLTNVSFACELYLKYLLLKQYINCRKEHNLYKLYKKLPEKIQEDLKKKHPCGNISIDEFELELDNIGQAYMIFRYIYERGNRAYNFQFLMELLFTLHSVIHYNKKCE</sequence>
<accession>A0A7T6ZAL2</accession>
<protein>
    <submittedName>
        <fullName evidence="2">HEPN domain-containing protein</fullName>
    </submittedName>
</protein>
<dbReference type="AlphaFoldDB" id="A0A7T6ZAL2"/>
<evidence type="ECO:0000313" key="2">
    <source>
        <dbReference type="EMBL" id="QQK79935.1"/>
    </source>
</evidence>
<gene>
    <name evidence="2" type="ORF">HUG20_08585</name>
</gene>
<reference evidence="2 3" key="1">
    <citation type="submission" date="2020-06" db="EMBL/GenBank/DDBJ databases">
        <title>Genomic analysis of Salicibibacter sp. NKC21-4.</title>
        <authorList>
            <person name="Oh Y.J."/>
        </authorList>
    </citation>
    <scope>NUCLEOTIDE SEQUENCE [LARGE SCALE GENOMIC DNA]</scope>
    <source>
        <strain evidence="2 3">NKC21-4</strain>
    </source>
</reference>